<dbReference type="EMBL" id="CM045767">
    <property type="protein sequence ID" value="KAI7997841.1"/>
    <property type="molecule type" value="Genomic_DNA"/>
</dbReference>
<keyword evidence="2" id="KW-1185">Reference proteome</keyword>
<evidence type="ECO:0000313" key="1">
    <source>
        <dbReference type="EMBL" id="KAI7997841.1"/>
    </source>
</evidence>
<sequence>MLFFLFLVRADYGDLQFFNSRCETEVSQHFLEASHCNDLKSTLGCISDRFDDVNFLLCHNELANEVRVEYEEFKTDVTVFFLAIHAGTVTLFRKLLTLHDVDNVKMEGDNDIEDDNNHVQTTSGGSEVDGMHNFVSSPVAVAHCQMIHVILKLLYRGLILRLRML</sequence>
<organism evidence="1 2">
    <name type="scientific">Camellia lanceoleosa</name>
    <dbReference type="NCBI Taxonomy" id="1840588"/>
    <lineage>
        <taxon>Eukaryota</taxon>
        <taxon>Viridiplantae</taxon>
        <taxon>Streptophyta</taxon>
        <taxon>Embryophyta</taxon>
        <taxon>Tracheophyta</taxon>
        <taxon>Spermatophyta</taxon>
        <taxon>Magnoliopsida</taxon>
        <taxon>eudicotyledons</taxon>
        <taxon>Gunneridae</taxon>
        <taxon>Pentapetalae</taxon>
        <taxon>asterids</taxon>
        <taxon>Ericales</taxon>
        <taxon>Theaceae</taxon>
        <taxon>Camellia</taxon>
    </lineage>
</organism>
<accession>A0ACC0G9N6</accession>
<evidence type="ECO:0000313" key="2">
    <source>
        <dbReference type="Proteomes" id="UP001060215"/>
    </source>
</evidence>
<dbReference type="Proteomes" id="UP001060215">
    <property type="component" value="Chromosome 10"/>
</dbReference>
<comment type="caution">
    <text evidence="1">The sequence shown here is derived from an EMBL/GenBank/DDBJ whole genome shotgun (WGS) entry which is preliminary data.</text>
</comment>
<gene>
    <name evidence="1" type="ORF">LOK49_LG10G00125</name>
</gene>
<reference evidence="1 2" key="1">
    <citation type="journal article" date="2022" name="Plant J.">
        <title>Chromosome-level genome of Camellia lanceoleosa provides a valuable resource for understanding genome evolution and self-incompatibility.</title>
        <authorList>
            <person name="Gong W."/>
            <person name="Xiao S."/>
            <person name="Wang L."/>
            <person name="Liao Z."/>
            <person name="Chang Y."/>
            <person name="Mo W."/>
            <person name="Hu G."/>
            <person name="Li W."/>
            <person name="Zhao G."/>
            <person name="Zhu H."/>
            <person name="Hu X."/>
            <person name="Ji K."/>
            <person name="Xiang X."/>
            <person name="Song Q."/>
            <person name="Yuan D."/>
            <person name="Jin S."/>
            <person name="Zhang L."/>
        </authorList>
    </citation>
    <scope>NUCLEOTIDE SEQUENCE [LARGE SCALE GENOMIC DNA]</scope>
    <source>
        <strain evidence="1">SQ_2022a</strain>
    </source>
</reference>
<name>A0ACC0G9N6_9ERIC</name>
<protein>
    <submittedName>
        <fullName evidence="1">Uncharacterized protein</fullName>
    </submittedName>
</protein>
<proteinExistence type="predicted"/>